<sequence length="145" mass="16249">MRNKDVISGLPLAPLVARPWFAERPGVRCMMSEQAKRDARLDISFSTFATSSRYIRNLIGGEGRDRSAVHIGGTRFDISIPRVTLLLRTVPYRQLNHIVTVCEVESTGTKAPRVDKSSAMQPIITTRQLSIFTFPLTPQVFLDMS</sequence>
<reference evidence="1 2" key="1">
    <citation type="journal article" date="2013" name="PLoS Genet.">
        <title>The genome and development-dependent transcriptomes of Pyronema confluens: a window into fungal evolution.</title>
        <authorList>
            <person name="Traeger S."/>
            <person name="Altegoer F."/>
            <person name="Freitag M."/>
            <person name="Gabaldon T."/>
            <person name="Kempken F."/>
            <person name="Kumar A."/>
            <person name="Marcet-Houben M."/>
            <person name="Poggeler S."/>
            <person name="Stajich J.E."/>
            <person name="Nowrousian M."/>
        </authorList>
    </citation>
    <scope>NUCLEOTIDE SEQUENCE [LARGE SCALE GENOMIC DNA]</scope>
    <source>
        <strain evidence="2">CBS 100304</strain>
        <tissue evidence="1">Vegetative mycelium</tissue>
    </source>
</reference>
<evidence type="ECO:0000313" key="2">
    <source>
        <dbReference type="Proteomes" id="UP000018144"/>
    </source>
</evidence>
<gene>
    <name evidence="1" type="ORF">PCON_03296</name>
</gene>
<dbReference type="AlphaFoldDB" id="U4KU28"/>
<proteinExistence type="predicted"/>
<accession>U4KU28</accession>
<evidence type="ECO:0000313" key="1">
    <source>
        <dbReference type="EMBL" id="CCX04693.1"/>
    </source>
</evidence>
<dbReference type="Proteomes" id="UP000018144">
    <property type="component" value="Unassembled WGS sequence"/>
</dbReference>
<dbReference type="EMBL" id="HF935214">
    <property type="protein sequence ID" value="CCX04693.1"/>
    <property type="molecule type" value="Genomic_DNA"/>
</dbReference>
<protein>
    <submittedName>
        <fullName evidence="1">Uncharacterized protein</fullName>
    </submittedName>
</protein>
<keyword evidence="2" id="KW-1185">Reference proteome</keyword>
<name>U4KU28_PYROM</name>
<organism evidence="1 2">
    <name type="scientific">Pyronema omphalodes (strain CBS 100304)</name>
    <name type="common">Pyronema confluens</name>
    <dbReference type="NCBI Taxonomy" id="1076935"/>
    <lineage>
        <taxon>Eukaryota</taxon>
        <taxon>Fungi</taxon>
        <taxon>Dikarya</taxon>
        <taxon>Ascomycota</taxon>
        <taxon>Pezizomycotina</taxon>
        <taxon>Pezizomycetes</taxon>
        <taxon>Pezizales</taxon>
        <taxon>Pyronemataceae</taxon>
        <taxon>Pyronema</taxon>
    </lineage>
</organism>